<dbReference type="Gene3D" id="1.25.10.10">
    <property type="entry name" value="Leucine-rich Repeat Variant"/>
    <property type="match status" value="2"/>
</dbReference>
<reference evidence="1" key="1">
    <citation type="journal article" date="2020" name="mSystems">
        <title>Genome- and Community-Level Interaction Insights into Carbon Utilization and Element Cycling Functions of Hydrothermarchaeota in Hydrothermal Sediment.</title>
        <authorList>
            <person name="Zhou Z."/>
            <person name="Liu Y."/>
            <person name="Xu W."/>
            <person name="Pan J."/>
            <person name="Luo Z.H."/>
            <person name="Li M."/>
        </authorList>
    </citation>
    <scope>NUCLEOTIDE SEQUENCE [LARGE SCALE GENOMIC DNA]</scope>
    <source>
        <strain evidence="1">SpSt-500</strain>
    </source>
</reference>
<sequence length="458" mass="52964">MKISIAELDRIFQSDDISTQIEFLDELKCEEYDPNIASHLCSFLQKRDKGLRSALSHFFIQHKCYLVADKLTEFISSDDISLRNVAGEILISYGGFAVDSLIKFLKKTKDPIDLKFAADILAEIHDKKVEQAVLELIKQTDNENVLISYIEALGNNRSVQSVDLLILLYNQNEILKPYIINALGKIGTVKTFNFILQQYNDEDDLVKYMIIESLGDIGNEESFFFLLSELQNAALPFIPPIVEAVYKLHVRYGFDIPFDEKVKRALLIMLNHKEADYRKVGAKLLNEFDDAEVISEALKHYGNDSEFDGVIYHKLLLNKDLVLKQINNIIKTDTPNLSSLLKLLDEFIQHEPKLIKEIDKIQLHRLIDLISRCLKHTDEIVRLYAVELLFKLDIETAILFLDDDFLNENFWIKIRLTELLEDISHPVVYDFLEKLSEDENEMVSERAKEILFIKKNSN</sequence>
<organism evidence="1">
    <name type="scientific">Ignavibacterium album</name>
    <dbReference type="NCBI Taxonomy" id="591197"/>
    <lineage>
        <taxon>Bacteria</taxon>
        <taxon>Pseudomonadati</taxon>
        <taxon>Ignavibacteriota</taxon>
        <taxon>Ignavibacteria</taxon>
        <taxon>Ignavibacteriales</taxon>
        <taxon>Ignavibacteriaceae</taxon>
        <taxon>Ignavibacterium</taxon>
    </lineage>
</organism>
<comment type="caution">
    <text evidence="1">The sequence shown here is derived from an EMBL/GenBank/DDBJ whole genome shotgun (WGS) entry which is preliminary data.</text>
</comment>
<accession>A0A832DKI3</accession>
<dbReference type="Pfam" id="PF13646">
    <property type="entry name" value="HEAT_2"/>
    <property type="match status" value="1"/>
</dbReference>
<gene>
    <name evidence="1" type="ORF">ENS56_06745</name>
</gene>
<dbReference type="EMBL" id="DSVI01000007">
    <property type="protein sequence ID" value="HGT47714.1"/>
    <property type="molecule type" value="Genomic_DNA"/>
</dbReference>
<dbReference type="SUPFAM" id="SSF48371">
    <property type="entry name" value="ARM repeat"/>
    <property type="match status" value="1"/>
</dbReference>
<proteinExistence type="predicted"/>
<evidence type="ECO:0000313" key="1">
    <source>
        <dbReference type="EMBL" id="HGT47714.1"/>
    </source>
</evidence>
<protein>
    <submittedName>
        <fullName evidence="1">HEAT repeat domain-containing protein</fullName>
    </submittedName>
</protein>
<dbReference type="AlphaFoldDB" id="A0A832DKI3"/>
<dbReference type="InterPro" id="IPR011989">
    <property type="entry name" value="ARM-like"/>
</dbReference>
<dbReference type="InterPro" id="IPR016024">
    <property type="entry name" value="ARM-type_fold"/>
</dbReference>
<name>A0A832DKI3_9BACT</name>